<comment type="subcellular location">
    <subcellularLocation>
        <location evidence="1">Cell membrane</location>
        <topology evidence="1">Multi-pass membrane protein</topology>
    </subcellularLocation>
</comment>
<dbReference type="InterPro" id="IPR051211">
    <property type="entry name" value="PG_lysyltransferase"/>
</dbReference>
<dbReference type="STRING" id="1192868.GCA_000304395_02359"/>
<dbReference type="AlphaFoldDB" id="A0A316C0K7"/>
<comment type="caution">
    <text evidence="7">The sequence shown here is derived from an EMBL/GenBank/DDBJ whole genome shotgun (WGS) entry which is preliminary data.</text>
</comment>
<evidence type="ECO:0000313" key="7">
    <source>
        <dbReference type="EMBL" id="PWJ78436.1"/>
    </source>
</evidence>
<dbReference type="PANTHER" id="PTHR34697">
    <property type="entry name" value="PHOSPHATIDYLGLYCEROL LYSYLTRANSFERASE"/>
    <property type="match status" value="1"/>
</dbReference>
<evidence type="ECO:0000256" key="1">
    <source>
        <dbReference type="ARBA" id="ARBA00004651"/>
    </source>
</evidence>
<dbReference type="GO" id="GO:0055091">
    <property type="term" value="P:phospholipid homeostasis"/>
    <property type="evidence" value="ECO:0007669"/>
    <property type="project" value="TreeGrafter"/>
</dbReference>
<sequence length="346" mass="39000">MPSLRKTFDAYLDGRAAPVPRMDLAPEARLRLVRSHGDFSLAYSTAVQGGLSYFGDDEGYIAFATKMGRHFVLGDPVAPAAARADYIRRFVAAAGDPWFVQVGRRTAQALAGFGYQVNHAGIDTRLVLATHDFSGTRNETVRYSERWLFKRGYAIVEDDGDTASRVHVESLSAQWRAERIVKRREMTFLNRPFKVGLGDAMRRFMLLDPDGRAVALLDFDPMFRDGEILGYTTAFKRKFADTTPHAEIGLTKFAVDRFRKEGHGQVTLGLSPLAGIEDTGFRESRFWRAMFERAYASRRVNSRIFNVQGQAAFKRRFHGEEEATFIAFRRGSPFGMTALLRLCKAI</sequence>
<evidence type="ECO:0000313" key="8">
    <source>
        <dbReference type="Proteomes" id="UP000245396"/>
    </source>
</evidence>
<dbReference type="GO" id="GO:0005886">
    <property type="term" value="C:plasma membrane"/>
    <property type="evidence" value="ECO:0007669"/>
    <property type="project" value="UniProtKB-SubCell"/>
</dbReference>
<dbReference type="InterPro" id="IPR024320">
    <property type="entry name" value="LPG_synthase_C"/>
</dbReference>
<keyword evidence="8" id="KW-1185">Reference proteome</keyword>
<gene>
    <name evidence="7" type="ORF">C7441_116104</name>
</gene>
<organism evidence="7 8">
    <name type="scientific">Pseudaminobacter salicylatoxidans</name>
    <dbReference type="NCBI Taxonomy" id="93369"/>
    <lineage>
        <taxon>Bacteria</taxon>
        <taxon>Pseudomonadati</taxon>
        <taxon>Pseudomonadota</taxon>
        <taxon>Alphaproteobacteria</taxon>
        <taxon>Hyphomicrobiales</taxon>
        <taxon>Phyllobacteriaceae</taxon>
        <taxon>Pseudaminobacter</taxon>
    </lineage>
</organism>
<reference evidence="7 8" key="1">
    <citation type="submission" date="2018-05" db="EMBL/GenBank/DDBJ databases">
        <title>Genomic Encyclopedia of Type Strains, Phase IV (KMG-IV): sequencing the most valuable type-strain genomes for metagenomic binning, comparative biology and taxonomic classification.</title>
        <authorList>
            <person name="Goeker M."/>
        </authorList>
    </citation>
    <scope>NUCLEOTIDE SEQUENCE [LARGE SCALE GENOMIC DNA]</scope>
    <source>
        <strain evidence="7 8">DSM 6986</strain>
    </source>
</reference>
<dbReference type="RefSeq" id="WP_109614311.1">
    <property type="nucleotide sequence ID" value="NZ_QGGG01000016.1"/>
</dbReference>
<keyword evidence="2" id="KW-1003">Cell membrane</keyword>
<keyword evidence="4" id="KW-1133">Transmembrane helix</keyword>
<keyword evidence="3" id="KW-0812">Transmembrane</keyword>
<evidence type="ECO:0000256" key="4">
    <source>
        <dbReference type="ARBA" id="ARBA00022989"/>
    </source>
</evidence>
<protein>
    <submittedName>
        <fullName evidence="7">Uncharacterized protein DUF2156</fullName>
    </submittedName>
</protein>
<dbReference type="PANTHER" id="PTHR34697:SF2">
    <property type="entry name" value="PHOSPHATIDYLGLYCEROL LYSYLTRANSFERASE"/>
    <property type="match status" value="1"/>
</dbReference>
<accession>A0A316C0K7</accession>
<dbReference type="GO" id="GO:0016755">
    <property type="term" value="F:aminoacyltransferase activity"/>
    <property type="evidence" value="ECO:0007669"/>
    <property type="project" value="TreeGrafter"/>
</dbReference>
<name>A0A316C0K7_PSESE</name>
<dbReference type="EMBL" id="QGGG01000016">
    <property type="protein sequence ID" value="PWJ78436.1"/>
    <property type="molecule type" value="Genomic_DNA"/>
</dbReference>
<dbReference type="OrthoDB" id="181459at2"/>
<keyword evidence="5" id="KW-0472">Membrane</keyword>
<dbReference type="Pfam" id="PF09924">
    <property type="entry name" value="LPG_synthase_C"/>
    <property type="match status" value="1"/>
</dbReference>
<proteinExistence type="predicted"/>
<feature type="domain" description="Phosphatidylglycerol lysyltransferase C-terminal" evidence="6">
    <location>
        <begin position="32"/>
        <end position="328"/>
    </location>
</feature>
<dbReference type="Proteomes" id="UP000245396">
    <property type="component" value="Unassembled WGS sequence"/>
</dbReference>
<evidence type="ECO:0000259" key="6">
    <source>
        <dbReference type="Pfam" id="PF09924"/>
    </source>
</evidence>
<evidence type="ECO:0000256" key="3">
    <source>
        <dbReference type="ARBA" id="ARBA00022692"/>
    </source>
</evidence>
<evidence type="ECO:0000256" key="2">
    <source>
        <dbReference type="ARBA" id="ARBA00022475"/>
    </source>
</evidence>
<evidence type="ECO:0000256" key="5">
    <source>
        <dbReference type="ARBA" id="ARBA00023136"/>
    </source>
</evidence>